<protein>
    <submittedName>
        <fullName evidence="5">Uncharacterized protein</fullName>
    </submittedName>
</protein>
<proteinExistence type="predicted"/>
<evidence type="ECO:0000313" key="5">
    <source>
        <dbReference type="EMBL" id="RKP25775.1"/>
    </source>
</evidence>
<evidence type="ECO:0000256" key="3">
    <source>
        <dbReference type="PROSITE-ProRule" id="PRU00221"/>
    </source>
</evidence>
<dbReference type="AlphaFoldDB" id="A0A4P9Z0I6"/>
<organism evidence="5 6">
    <name type="scientific">Syncephalis pseudoplumigaleata</name>
    <dbReference type="NCBI Taxonomy" id="1712513"/>
    <lineage>
        <taxon>Eukaryota</taxon>
        <taxon>Fungi</taxon>
        <taxon>Fungi incertae sedis</taxon>
        <taxon>Zoopagomycota</taxon>
        <taxon>Zoopagomycotina</taxon>
        <taxon>Zoopagomycetes</taxon>
        <taxon>Zoopagales</taxon>
        <taxon>Piptocephalidaceae</taxon>
        <taxon>Syncephalis</taxon>
    </lineage>
</organism>
<sequence length="733" mass="80342">MLPYSKRHRPLPSNAAPTSAKPLQTARRTGVPIGVPTTAAAPGSGGARPQFDLNLDASLLNSSFAEAAAPSKPPATTGTPPKKTELTVLLSGGPSRHRGTDAPVQKAVSHPWHAKAAAATEEPGSLQATASKKRSLERVPATQEYEYGRKHHGADAATDASHQRMASRHGTASEAASSSHSSDSTDGDDDNDDGDASSGSAGSTSKHSDLSFSSTSSSEPDGMPATATAAKKTKRPVSMGGLNDKESLQVLTWRLDKERTKVAVYSSKLRRASRRIRHLSKQLESHALQLSIVATEPQEHKKTSVAGSPSVEAGTRTARRHSQHAVHTPPTMTTAEKSKQQERLPPPSSSSLSASCKPSYVLPLASNEQPELLRNLHTHQWRNAFSRKPRSLLFHRLPDARGKNDMDLICTRRSAMYARQIRCWKYGHQQLEHVITDTQLEKVWPETMSWITDHILAVGAPMRDTPLARQLSLVHFSTSSRHALLSQVQHLDDRPHSNGINVIEPLSSSSSSLSSSGSTNGKEQFSFATAGNDKRVVVWHMAHTRSMQAPTTLKSVDYIHKQHTSSIHALAHMPAFNVLYSGGADSRLVAWDLAANQEIFHKKLADRISHIHRHPIDPHLLLVTVSSMQDQLLLHDHRTPQEPVLTFGVPQQSRLSRYIAPSWHSDGYMVACGQQDKPHISIWDIRYQHVQSGPCQLIQSHDKRIIEVRFHPTKPVLGSISSDLSMNFMDFTL</sequence>
<keyword evidence="6" id="KW-1185">Reference proteome</keyword>
<feature type="region of interest" description="Disordered" evidence="4">
    <location>
        <begin position="294"/>
        <end position="355"/>
    </location>
</feature>
<dbReference type="InterPro" id="IPR036322">
    <property type="entry name" value="WD40_repeat_dom_sf"/>
</dbReference>
<dbReference type="PROSITE" id="PS00678">
    <property type="entry name" value="WD_REPEATS_1"/>
    <property type="match status" value="1"/>
</dbReference>
<dbReference type="InterPro" id="IPR019775">
    <property type="entry name" value="WD40_repeat_CS"/>
</dbReference>
<feature type="region of interest" description="Disordered" evidence="4">
    <location>
        <begin position="1"/>
        <end position="51"/>
    </location>
</feature>
<reference evidence="6" key="1">
    <citation type="journal article" date="2018" name="Nat. Microbiol.">
        <title>Leveraging single-cell genomics to expand the fungal tree of life.</title>
        <authorList>
            <person name="Ahrendt S.R."/>
            <person name="Quandt C.A."/>
            <person name="Ciobanu D."/>
            <person name="Clum A."/>
            <person name="Salamov A."/>
            <person name="Andreopoulos B."/>
            <person name="Cheng J.F."/>
            <person name="Woyke T."/>
            <person name="Pelin A."/>
            <person name="Henrissat B."/>
            <person name="Reynolds N.K."/>
            <person name="Benny G.L."/>
            <person name="Smith M.E."/>
            <person name="James T.Y."/>
            <person name="Grigoriev I.V."/>
        </authorList>
    </citation>
    <scope>NUCLEOTIDE SEQUENCE [LARGE SCALE GENOMIC DNA]</scope>
    <source>
        <strain evidence="6">Benny S71-1</strain>
    </source>
</reference>
<evidence type="ECO:0000256" key="1">
    <source>
        <dbReference type="ARBA" id="ARBA00022574"/>
    </source>
</evidence>
<feature type="compositionally biased region" description="Low complexity" evidence="4">
    <location>
        <begin position="196"/>
        <end position="218"/>
    </location>
</feature>
<dbReference type="InterPro" id="IPR001680">
    <property type="entry name" value="WD40_rpt"/>
</dbReference>
<evidence type="ECO:0000256" key="4">
    <source>
        <dbReference type="SAM" id="MobiDB-lite"/>
    </source>
</evidence>
<dbReference type="OrthoDB" id="1897642at2759"/>
<keyword evidence="2" id="KW-0677">Repeat</keyword>
<name>A0A4P9Z0I6_9FUNG</name>
<keyword evidence="1 3" id="KW-0853">WD repeat</keyword>
<evidence type="ECO:0000256" key="2">
    <source>
        <dbReference type="ARBA" id="ARBA00022737"/>
    </source>
</evidence>
<dbReference type="PANTHER" id="PTHR47232">
    <property type="entry name" value="TRANSDUCIN FAMILY PROTEIN / WD-40 REPEAT FAMILY PROTEIN"/>
    <property type="match status" value="1"/>
</dbReference>
<dbReference type="SUPFAM" id="SSF50978">
    <property type="entry name" value="WD40 repeat-like"/>
    <property type="match status" value="1"/>
</dbReference>
<dbReference type="Gene3D" id="2.130.10.10">
    <property type="entry name" value="YVTN repeat-like/Quinoprotein amine dehydrogenase"/>
    <property type="match status" value="2"/>
</dbReference>
<feature type="repeat" description="WD" evidence="3">
    <location>
        <begin position="560"/>
        <end position="601"/>
    </location>
</feature>
<feature type="compositionally biased region" description="Low complexity" evidence="4">
    <location>
        <begin position="169"/>
        <end position="184"/>
    </location>
</feature>
<evidence type="ECO:0000313" key="6">
    <source>
        <dbReference type="Proteomes" id="UP000278143"/>
    </source>
</evidence>
<accession>A0A4P9Z0I6</accession>
<gene>
    <name evidence="5" type="ORF">SYNPS1DRAFT_28503</name>
</gene>
<feature type="compositionally biased region" description="Acidic residues" evidence="4">
    <location>
        <begin position="185"/>
        <end position="195"/>
    </location>
</feature>
<feature type="region of interest" description="Disordered" evidence="4">
    <location>
        <begin position="66"/>
        <end position="241"/>
    </location>
</feature>
<feature type="compositionally biased region" description="Basic residues" evidence="4">
    <location>
        <begin position="1"/>
        <end position="10"/>
    </location>
</feature>
<dbReference type="Proteomes" id="UP000278143">
    <property type="component" value="Unassembled WGS sequence"/>
</dbReference>
<dbReference type="PANTHER" id="PTHR47232:SF1">
    <property type="entry name" value="TRANSDUCIN FAMILY PROTEIN _ WD-40 REPEAT FAMILY PROTEIN"/>
    <property type="match status" value="1"/>
</dbReference>
<dbReference type="SMART" id="SM00320">
    <property type="entry name" value="WD40"/>
    <property type="match status" value="3"/>
</dbReference>
<feature type="compositionally biased region" description="Low complexity" evidence="4">
    <location>
        <begin position="66"/>
        <end position="81"/>
    </location>
</feature>
<dbReference type="PROSITE" id="PS50082">
    <property type="entry name" value="WD_REPEATS_2"/>
    <property type="match status" value="1"/>
</dbReference>
<dbReference type="EMBL" id="KZ989622">
    <property type="protein sequence ID" value="RKP25775.1"/>
    <property type="molecule type" value="Genomic_DNA"/>
</dbReference>
<dbReference type="InterPro" id="IPR015943">
    <property type="entry name" value="WD40/YVTN_repeat-like_dom_sf"/>
</dbReference>